<name>A0A1M2VAI2_TRAPU</name>
<evidence type="ECO:0000313" key="2">
    <source>
        <dbReference type="EMBL" id="OJT04566.1"/>
    </source>
</evidence>
<evidence type="ECO:0000313" key="3">
    <source>
        <dbReference type="Proteomes" id="UP000184267"/>
    </source>
</evidence>
<comment type="caution">
    <text evidence="2">The sequence shown here is derived from an EMBL/GenBank/DDBJ whole genome shotgun (WGS) entry which is preliminary data.</text>
</comment>
<proteinExistence type="predicted"/>
<dbReference type="Proteomes" id="UP000184267">
    <property type="component" value="Unassembled WGS sequence"/>
</dbReference>
<reference evidence="2 3" key="1">
    <citation type="submission" date="2016-10" db="EMBL/GenBank/DDBJ databases">
        <title>Genome sequence of the basidiomycete white-rot fungus Trametes pubescens.</title>
        <authorList>
            <person name="Makela M.R."/>
            <person name="Granchi Z."/>
            <person name="Peng M."/>
            <person name="De Vries R.P."/>
            <person name="Grigoriev I."/>
            <person name="Riley R."/>
            <person name="Hilden K."/>
        </authorList>
    </citation>
    <scope>NUCLEOTIDE SEQUENCE [LARGE SCALE GENOMIC DNA]</scope>
    <source>
        <strain evidence="2 3">FBCC735</strain>
    </source>
</reference>
<protein>
    <submittedName>
        <fullName evidence="2">Uncharacterized protein</fullName>
    </submittedName>
</protein>
<dbReference type="AlphaFoldDB" id="A0A1M2VAI2"/>
<sequence>MYDYPLSPSRTPGTVRAKSACANDRRHWLRHGIGQAKVRHRRANARVGHFQDRDARRTGRSGPAYQAGRRRAGPTKPANAALDDDNEANGDPGWAPNDDRARPARSRTAEFSTVFRATAKVPVPRHRPRHESQTDPRLNAHHQNSWREK</sequence>
<gene>
    <name evidence="2" type="ORF">TRAPUB_4836</name>
</gene>
<keyword evidence="3" id="KW-1185">Reference proteome</keyword>
<organism evidence="2 3">
    <name type="scientific">Trametes pubescens</name>
    <name type="common">White-rot fungus</name>
    <dbReference type="NCBI Taxonomy" id="154538"/>
    <lineage>
        <taxon>Eukaryota</taxon>
        <taxon>Fungi</taxon>
        <taxon>Dikarya</taxon>
        <taxon>Basidiomycota</taxon>
        <taxon>Agaricomycotina</taxon>
        <taxon>Agaricomycetes</taxon>
        <taxon>Polyporales</taxon>
        <taxon>Polyporaceae</taxon>
        <taxon>Trametes</taxon>
    </lineage>
</organism>
<feature type="region of interest" description="Disordered" evidence="1">
    <location>
        <begin position="37"/>
        <end position="149"/>
    </location>
</feature>
<evidence type="ECO:0000256" key="1">
    <source>
        <dbReference type="SAM" id="MobiDB-lite"/>
    </source>
</evidence>
<accession>A0A1M2VAI2</accession>
<dbReference type="EMBL" id="MNAD01001539">
    <property type="protein sequence ID" value="OJT04566.1"/>
    <property type="molecule type" value="Genomic_DNA"/>
</dbReference>